<evidence type="ECO:0000313" key="4">
    <source>
        <dbReference type="EMBL" id="CAE2286872.1"/>
    </source>
</evidence>
<dbReference type="InterPro" id="IPR036770">
    <property type="entry name" value="Ankyrin_rpt-contain_sf"/>
</dbReference>
<keyword evidence="1" id="KW-0677">Repeat</keyword>
<dbReference type="SMART" id="SM00248">
    <property type="entry name" value="ANK"/>
    <property type="match status" value="3"/>
</dbReference>
<dbReference type="AlphaFoldDB" id="A0A7S4K8K8"/>
<dbReference type="InterPro" id="IPR002110">
    <property type="entry name" value="Ankyrin_rpt"/>
</dbReference>
<name>A0A7S4K8K8_9EUKA</name>
<protein>
    <submittedName>
        <fullName evidence="4">Uncharacterized protein</fullName>
    </submittedName>
</protein>
<dbReference type="Pfam" id="PF00023">
    <property type="entry name" value="Ank"/>
    <property type="match status" value="1"/>
</dbReference>
<reference evidence="4" key="1">
    <citation type="submission" date="2021-01" db="EMBL/GenBank/DDBJ databases">
        <authorList>
            <person name="Corre E."/>
            <person name="Pelletier E."/>
            <person name="Niang G."/>
            <person name="Scheremetjew M."/>
            <person name="Finn R."/>
            <person name="Kale V."/>
            <person name="Holt S."/>
            <person name="Cochrane G."/>
            <person name="Meng A."/>
            <person name="Brown T."/>
            <person name="Cohen L."/>
        </authorList>
    </citation>
    <scope>NUCLEOTIDE SEQUENCE</scope>
    <source>
        <strain evidence="4">SoJaBio B1-5/56/2</strain>
    </source>
</reference>
<dbReference type="Gene3D" id="1.25.40.20">
    <property type="entry name" value="Ankyrin repeat-containing domain"/>
    <property type="match status" value="1"/>
</dbReference>
<evidence type="ECO:0000256" key="3">
    <source>
        <dbReference type="PROSITE-ProRule" id="PRU00023"/>
    </source>
</evidence>
<organism evidence="4">
    <name type="scientific">Paramoeba aestuarina</name>
    <dbReference type="NCBI Taxonomy" id="180227"/>
    <lineage>
        <taxon>Eukaryota</taxon>
        <taxon>Amoebozoa</taxon>
        <taxon>Discosea</taxon>
        <taxon>Flabellinia</taxon>
        <taxon>Dactylopodida</taxon>
        <taxon>Paramoebidae</taxon>
        <taxon>Paramoeba</taxon>
    </lineage>
</organism>
<feature type="repeat" description="ANK" evidence="3">
    <location>
        <begin position="83"/>
        <end position="115"/>
    </location>
</feature>
<dbReference type="InterPro" id="IPR051637">
    <property type="entry name" value="Ank_repeat_dom-contain_49"/>
</dbReference>
<sequence length="199" mass="22515">MAEEREETDIQKVLELLSFQATIHLTRGYQTMEETRKLVEEIGVVVRIGDGLTLLHIAAQSNRIDVADYLLEKEHPLEMKTKVGETPLDQACWVGSVDVALALLKAGADPNCQTQMGYSPLHRCAFYDHPELAYHLLKHCANPDLKDFTEKQTPYEVAVTKGNRQMEEILKPGTTLPQIEEILKKYEAIKRAAIRGEEE</sequence>
<evidence type="ECO:0000256" key="2">
    <source>
        <dbReference type="ARBA" id="ARBA00023043"/>
    </source>
</evidence>
<dbReference type="PRINTS" id="PR01415">
    <property type="entry name" value="ANKYRIN"/>
</dbReference>
<accession>A0A7S4K8K8</accession>
<gene>
    <name evidence="4" type="ORF">NAES01612_LOCUS4573</name>
</gene>
<dbReference type="PROSITE" id="PS50088">
    <property type="entry name" value="ANK_REPEAT"/>
    <property type="match status" value="3"/>
</dbReference>
<keyword evidence="2 3" id="KW-0040">ANK repeat</keyword>
<dbReference type="SUPFAM" id="SSF48403">
    <property type="entry name" value="Ankyrin repeat"/>
    <property type="match status" value="1"/>
</dbReference>
<evidence type="ECO:0000256" key="1">
    <source>
        <dbReference type="ARBA" id="ARBA00022737"/>
    </source>
</evidence>
<feature type="repeat" description="ANK" evidence="3">
    <location>
        <begin position="50"/>
        <end position="82"/>
    </location>
</feature>
<dbReference type="PANTHER" id="PTHR24180">
    <property type="entry name" value="CYCLIN-DEPENDENT KINASE INHIBITOR 2C-RELATED"/>
    <property type="match status" value="1"/>
</dbReference>
<dbReference type="Pfam" id="PF12796">
    <property type="entry name" value="Ank_2"/>
    <property type="match status" value="1"/>
</dbReference>
<dbReference type="PANTHER" id="PTHR24180:SF45">
    <property type="entry name" value="POLY [ADP-RIBOSE] POLYMERASE TANKYRASE"/>
    <property type="match status" value="1"/>
</dbReference>
<feature type="repeat" description="ANK" evidence="3">
    <location>
        <begin position="116"/>
        <end position="148"/>
    </location>
</feature>
<proteinExistence type="predicted"/>
<dbReference type="PROSITE" id="PS50297">
    <property type="entry name" value="ANK_REP_REGION"/>
    <property type="match status" value="2"/>
</dbReference>
<dbReference type="EMBL" id="HBKR01006966">
    <property type="protein sequence ID" value="CAE2286872.1"/>
    <property type="molecule type" value="Transcribed_RNA"/>
</dbReference>